<dbReference type="AlphaFoldDB" id="K5B7Z1"/>
<proteinExistence type="predicted"/>
<dbReference type="Proteomes" id="UP000006265">
    <property type="component" value="Unassembled WGS sequence"/>
</dbReference>
<protein>
    <submittedName>
        <fullName evidence="2">Uncharacterized protein</fullName>
    </submittedName>
</protein>
<organism evidence="2 3">
    <name type="scientific">Mycolicibacterium hassiacum (strain DSM 44199 / CIP 105218 / JCM 12690 / 3849)</name>
    <name type="common">Mycobacterium hassiacum</name>
    <dbReference type="NCBI Taxonomy" id="1122247"/>
    <lineage>
        <taxon>Bacteria</taxon>
        <taxon>Bacillati</taxon>
        <taxon>Actinomycetota</taxon>
        <taxon>Actinomycetes</taxon>
        <taxon>Mycobacteriales</taxon>
        <taxon>Mycobacteriaceae</taxon>
        <taxon>Mycolicibacterium</taxon>
    </lineage>
</organism>
<dbReference type="EMBL" id="AMRA01000093">
    <property type="protein sequence ID" value="EKF22788.1"/>
    <property type="molecule type" value="Genomic_DNA"/>
</dbReference>
<keyword evidence="3" id="KW-1185">Reference proteome</keyword>
<comment type="caution">
    <text evidence="2">The sequence shown here is derived from an EMBL/GenBank/DDBJ whole genome shotgun (WGS) entry which is preliminary data.</text>
</comment>
<accession>K5B7Z1</accession>
<name>K5B7Z1_MYCHD</name>
<feature type="region of interest" description="Disordered" evidence="1">
    <location>
        <begin position="1"/>
        <end position="27"/>
    </location>
</feature>
<reference evidence="2 3" key="1">
    <citation type="journal article" date="2012" name="J. Bacteriol.">
        <title>Genome sequence of Mycobacterium hassiacum DSM 44199, a rare source of heat-stable mycobacterial proteins.</title>
        <authorList>
            <person name="Tiago I."/>
            <person name="Maranha A."/>
            <person name="Mendes V."/>
            <person name="Alarico S."/>
            <person name="Moynihan P.J."/>
            <person name="Clarke A.J."/>
            <person name="Macedo-Ribeiro S."/>
            <person name="Pereira P.J."/>
            <person name="Empadinhas N."/>
        </authorList>
    </citation>
    <scope>NUCLEOTIDE SEQUENCE [LARGE SCALE GENOMIC DNA]</scope>
    <source>
        <strain evidence="3">DSM 44199 / CIP 105218 / JCM 12690 / 3849</strain>
    </source>
</reference>
<evidence type="ECO:0000313" key="2">
    <source>
        <dbReference type="EMBL" id="EKF22788.1"/>
    </source>
</evidence>
<gene>
    <name evidence="2" type="ORF">C731_3228</name>
</gene>
<sequence length="46" mass="4994">MFSRGQWAAGGGSDLRRVRRRAGSAPGATTRWICAGCDDAVDLRRE</sequence>
<evidence type="ECO:0000313" key="3">
    <source>
        <dbReference type="Proteomes" id="UP000006265"/>
    </source>
</evidence>
<evidence type="ECO:0000256" key="1">
    <source>
        <dbReference type="SAM" id="MobiDB-lite"/>
    </source>
</evidence>